<keyword evidence="3" id="KW-1185">Reference proteome</keyword>
<dbReference type="AlphaFoldDB" id="A0A8T1RTQ0"/>
<comment type="subcellular location">
    <subcellularLocation>
        <location evidence="1">Secreted</location>
        <location evidence="1">Extracellular space</location>
        <location evidence="1">Apoplast</location>
    </subcellularLocation>
</comment>
<dbReference type="Pfam" id="PF03018">
    <property type="entry name" value="Dirigent"/>
    <property type="match status" value="1"/>
</dbReference>
<evidence type="ECO:0000256" key="1">
    <source>
        <dbReference type="RuleBase" id="RU363099"/>
    </source>
</evidence>
<dbReference type="Proteomes" id="UP000811609">
    <property type="component" value="Chromosome 1"/>
</dbReference>
<evidence type="ECO:0000313" key="3">
    <source>
        <dbReference type="Proteomes" id="UP000811609"/>
    </source>
</evidence>
<dbReference type="EMBL" id="CM031809">
    <property type="protein sequence ID" value="KAG6670005.1"/>
    <property type="molecule type" value="Genomic_DNA"/>
</dbReference>
<dbReference type="InterPro" id="IPR004265">
    <property type="entry name" value="Dirigent"/>
</dbReference>
<evidence type="ECO:0000313" key="2">
    <source>
        <dbReference type="EMBL" id="KAG6670005.1"/>
    </source>
</evidence>
<comment type="caution">
    <text evidence="2">The sequence shown here is derived from an EMBL/GenBank/DDBJ whole genome shotgun (WGS) entry which is preliminary data.</text>
</comment>
<dbReference type="PANTHER" id="PTHR46215">
    <property type="entry name" value="DIRIGENT PROTEIN 24-RELATED"/>
    <property type="match status" value="1"/>
</dbReference>
<dbReference type="PANTHER" id="PTHR46215:SF5">
    <property type="entry name" value="DIRIGENT PROTEIN"/>
    <property type="match status" value="1"/>
</dbReference>
<proteinExistence type="inferred from homology"/>
<comment type="similarity">
    <text evidence="1">Belongs to the plant dirigent protein family.</text>
</comment>
<sequence>MEYHRYFSNSAMAATGYLILFLTVTILSAATSARLLDEQPQVPVIPPEATDEVVTPVPSATGQTNPNPGVAAATSAIDAEPMHTLTFFMHDILGGSNPSALPLTGIINNPSFNGQLPFAKPNGAVLPVTNGASQDNGLPDINNMPFLTGLGGASSPLLQNKGFGNFPVGNGGQLPSASTLQQLMFGTMTVFDDELTEGHELRSGLVGKAQGFYVVCSEDGTTQTMAFTVMFESGSYADSLSFFGIHRTAVSESQLAIMGGTGKYVNAKGFATVKTLVDTTLHETDGVETLLEFTVYITY</sequence>
<dbReference type="GO" id="GO:0048046">
    <property type="term" value="C:apoplast"/>
    <property type="evidence" value="ECO:0007669"/>
    <property type="project" value="UniProtKB-SubCell"/>
</dbReference>
<comment type="subunit">
    <text evidence="1">Homodimer.</text>
</comment>
<comment type="function">
    <text evidence="1">Dirigent proteins impart stereoselectivity on the phenoxy radical-coupling reaction, yielding optically active lignans from two molecules of coniferyl alcohol in the biosynthesis of lignans, flavonolignans, and alkaloids and thus plays a central role in plant secondary metabolism.</text>
</comment>
<organism evidence="2 3">
    <name type="scientific">Carya illinoinensis</name>
    <name type="common">Pecan</name>
    <dbReference type="NCBI Taxonomy" id="32201"/>
    <lineage>
        <taxon>Eukaryota</taxon>
        <taxon>Viridiplantae</taxon>
        <taxon>Streptophyta</taxon>
        <taxon>Embryophyta</taxon>
        <taxon>Tracheophyta</taxon>
        <taxon>Spermatophyta</taxon>
        <taxon>Magnoliopsida</taxon>
        <taxon>eudicotyledons</taxon>
        <taxon>Gunneridae</taxon>
        <taxon>Pentapetalae</taxon>
        <taxon>rosids</taxon>
        <taxon>fabids</taxon>
        <taxon>Fagales</taxon>
        <taxon>Juglandaceae</taxon>
        <taxon>Carya</taxon>
    </lineage>
</organism>
<accession>A0A8T1RTQ0</accession>
<gene>
    <name evidence="2" type="ORF">CIPAW_01G281400</name>
</gene>
<keyword evidence="1" id="KW-0964">Secreted</keyword>
<protein>
    <recommendedName>
        <fullName evidence="1">Dirigent protein</fullName>
    </recommendedName>
</protein>
<keyword evidence="1" id="KW-0052">Apoplast</keyword>
<reference evidence="2" key="1">
    <citation type="submission" date="2020-12" db="EMBL/GenBank/DDBJ databases">
        <title>WGS assembly of Carya illinoinensis cv. Pawnee.</title>
        <authorList>
            <person name="Platts A."/>
            <person name="Shu S."/>
            <person name="Wright S."/>
            <person name="Barry K."/>
            <person name="Edger P."/>
            <person name="Pires J.C."/>
            <person name="Schmutz J."/>
        </authorList>
    </citation>
    <scope>NUCLEOTIDE SEQUENCE</scope>
    <source>
        <tissue evidence="2">Leaf</tissue>
    </source>
</reference>
<name>A0A8T1RTQ0_CARIL</name>